<keyword evidence="4" id="KW-1185">Reference proteome</keyword>
<dbReference type="InterPro" id="IPR036291">
    <property type="entry name" value="NAD(P)-bd_dom_sf"/>
</dbReference>
<dbReference type="PANTHER" id="PTHR42760:SF133">
    <property type="entry name" value="3-OXOACYL-[ACYL-CARRIER-PROTEIN] REDUCTASE"/>
    <property type="match status" value="1"/>
</dbReference>
<comment type="caution">
    <text evidence="3">The sequence shown here is derived from an EMBL/GenBank/DDBJ whole genome shotgun (WGS) entry which is preliminary data.</text>
</comment>
<comment type="similarity">
    <text evidence="1">Belongs to the short-chain dehydrogenases/reductases (SDR) family.</text>
</comment>
<sequence>MKNILVTGGANGIGRAIAIKFAEADCRVVVVDVDEQRGRELAGLYDGIVFYSLDVADAPAIESLMTDLSAHDLCPDVLVNNVGVSIFKPLLELTWQEWDQILNVNLRSAFLFSQAFVRHRPSTHSGRIINIASTRHLMSEPHGEAYAASKGGLVSLTHALAVSLSNTRITVNCISPGWIHTGSIDELSAADHAQHPAGRVGQPSDVADLCLYLAREESGFITGQNFYVDGGMTKKMIYE</sequence>
<gene>
    <name evidence="3" type="ORF">LX69_02909</name>
</gene>
<dbReference type="Gene3D" id="3.40.50.720">
    <property type="entry name" value="NAD(P)-binding Rossmann-like Domain"/>
    <property type="match status" value="1"/>
</dbReference>
<dbReference type="PANTHER" id="PTHR42760">
    <property type="entry name" value="SHORT-CHAIN DEHYDROGENASES/REDUCTASES FAMILY MEMBER"/>
    <property type="match status" value="1"/>
</dbReference>
<dbReference type="PROSITE" id="PS00061">
    <property type="entry name" value="ADH_SHORT"/>
    <property type="match status" value="1"/>
</dbReference>
<evidence type="ECO:0000313" key="4">
    <source>
        <dbReference type="Proteomes" id="UP000249239"/>
    </source>
</evidence>
<protein>
    <recommendedName>
        <fullName evidence="5">NAD(P)-dependent dehydrogenase (Short-subunit alcohol dehydrogenase family)</fullName>
    </recommendedName>
</protein>
<dbReference type="PRINTS" id="PR00080">
    <property type="entry name" value="SDRFAMILY"/>
</dbReference>
<dbReference type="OrthoDB" id="9788235at2"/>
<dbReference type="Proteomes" id="UP000249239">
    <property type="component" value="Unassembled WGS sequence"/>
</dbReference>
<evidence type="ECO:0000256" key="1">
    <source>
        <dbReference type="ARBA" id="ARBA00006484"/>
    </source>
</evidence>
<dbReference type="GO" id="GO:0016616">
    <property type="term" value="F:oxidoreductase activity, acting on the CH-OH group of donors, NAD or NADP as acceptor"/>
    <property type="evidence" value="ECO:0007669"/>
    <property type="project" value="TreeGrafter"/>
</dbReference>
<accession>A0A2W7MWI8</accession>
<dbReference type="Pfam" id="PF13561">
    <property type="entry name" value="adh_short_C2"/>
    <property type="match status" value="1"/>
</dbReference>
<dbReference type="RefSeq" id="WP_111446724.1">
    <property type="nucleotide sequence ID" value="NZ_QKZK01000032.1"/>
</dbReference>
<dbReference type="SUPFAM" id="SSF51735">
    <property type="entry name" value="NAD(P)-binding Rossmann-fold domains"/>
    <property type="match status" value="1"/>
</dbReference>
<evidence type="ECO:0008006" key="5">
    <source>
        <dbReference type="Google" id="ProtNLM"/>
    </source>
</evidence>
<proteinExistence type="inferred from homology"/>
<dbReference type="InterPro" id="IPR002347">
    <property type="entry name" value="SDR_fam"/>
</dbReference>
<dbReference type="PRINTS" id="PR00081">
    <property type="entry name" value="GDHRDH"/>
</dbReference>
<name>A0A2W7MWI8_9BACT</name>
<dbReference type="InterPro" id="IPR020904">
    <property type="entry name" value="Sc_DH/Rdtase_CS"/>
</dbReference>
<evidence type="ECO:0000313" key="3">
    <source>
        <dbReference type="EMBL" id="PZX12318.1"/>
    </source>
</evidence>
<dbReference type="FunFam" id="3.40.50.720:FF:000084">
    <property type="entry name" value="Short-chain dehydrogenase reductase"/>
    <property type="match status" value="1"/>
</dbReference>
<dbReference type="EMBL" id="QKZK01000032">
    <property type="protein sequence ID" value="PZX12318.1"/>
    <property type="molecule type" value="Genomic_DNA"/>
</dbReference>
<dbReference type="AlphaFoldDB" id="A0A2W7MWI8"/>
<reference evidence="3 4" key="1">
    <citation type="submission" date="2018-06" db="EMBL/GenBank/DDBJ databases">
        <title>Genomic Encyclopedia of Archaeal and Bacterial Type Strains, Phase II (KMG-II): from individual species to whole genera.</title>
        <authorList>
            <person name="Goeker M."/>
        </authorList>
    </citation>
    <scope>NUCLEOTIDE SEQUENCE [LARGE SCALE GENOMIC DNA]</scope>
    <source>
        <strain evidence="3 4">DSM 6779</strain>
    </source>
</reference>
<organism evidence="3 4">
    <name type="scientific">Breznakibacter xylanolyticus</name>
    <dbReference type="NCBI Taxonomy" id="990"/>
    <lineage>
        <taxon>Bacteria</taxon>
        <taxon>Pseudomonadati</taxon>
        <taxon>Bacteroidota</taxon>
        <taxon>Bacteroidia</taxon>
        <taxon>Marinilabiliales</taxon>
        <taxon>Marinilabiliaceae</taxon>
        <taxon>Breznakibacter</taxon>
    </lineage>
</organism>
<evidence type="ECO:0000256" key="2">
    <source>
        <dbReference type="ARBA" id="ARBA00023002"/>
    </source>
</evidence>
<keyword evidence="2" id="KW-0560">Oxidoreductase</keyword>